<dbReference type="Gramene" id="Pp3c25_9290V3.2">
    <property type="protein sequence ID" value="PAC:32980869.CDS.1"/>
    <property type="gene ID" value="Pp3c25_9290"/>
</dbReference>
<sequence>MASPVRRSQLTGMRSCGFQISSGKSSVRRPEGSQFTRSRRCAKPRIIHAHSPIVYKIEPEKFLSLVQKLTGRPTESLASRLKSHVDSSSKSSTSAENQYEWEDNGAKVQSVDSPLATPLSTHLLESLPSPRLVTLNFLPTLFNSPRNESTTPSGRGQAPLFPQFHVEN</sequence>
<reference evidence="3 5" key="2">
    <citation type="journal article" date="2018" name="Plant J.">
        <title>The Physcomitrella patens chromosome-scale assembly reveals moss genome structure and evolution.</title>
        <authorList>
            <person name="Lang D."/>
            <person name="Ullrich K.K."/>
            <person name="Murat F."/>
            <person name="Fuchs J."/>
            <person name="Jenkins J."/>
            <person name="Haas F.B."/>
            <person name="Piednoel M."/>
            <person name="Gundlach H."/>
            <person name="Van Bel M."/>
            <person name="Meyberg R."/>
            <person name="Vives C."/>
            <person name="Morata J."/>
            <person name="Symeonidi A."/>
            <person name="Hiss M."/>
            <person name="Muchero W."/>
            <person name="Kamisugi Y."/>
            <person name="Saleh O."/>
            <person name="Blanc G."/>
            <person name="Decker E.L."/>
            <person name="van Gessel N."/>
            <person name="Grimwood J."/>
            <person name="Hayes R.D."/>
            <person name="Graham S.W."/>
            <person name="Gunter L.E."/>
            <person name="McDaniel S.F."/>
            <person name="Hoernstein S.N.W."/>
            <person name="Larsson A."/>
            <person name="Li F.W."/>
            <person name="Perroud P.F."/>
            <person name="Phillips J."/>
            <person name="Ranjan P."/>
            <person name="Rokshar D.S."/>
            <person name="Rothfels C.J."/>
            <person name="Schneider L."/>
            <person name="Shu S."/>
            <person name="Stevenson D.W."/>
            <person name="Thummler F."/>
            <person name="Tillich M."/>
            <person name="Villarreal Aguilar J.C."/>
            <person name="Widiez T."/>
            <person name="Wong G.K."/>
            <person name="Wymore A."/>
            <person name="Zhang Y."/>
            <person name="Zimmer A.D."/>
            <person name="Quatrano R.S."/>
            <person name="Mayer K.F.X."/>
            <person name="Goodstein D."/>
            <person name="Casacuberta J.M."/>
            <person name="Vandepoele K."/>
            <person name="Reski R."/>
            <person name="Cuming A.C."/>
            <person name="Tuskan G.A."/>
            <person name="Maumus F."/>
            <person name="Salse J."/>
            <person name="Schmutz J."/>
            <person name="Rensing S.A."/>
        </authorList>
    </citation>
    <scope>NUCLEOTIDE SEQUENCE [LARGE SCALE GENOMIC DNA]</scope>
    <source>
        <strain evidence="4 5">cv. Gransden 2004</strain>
    </source>
</reference>
<proteinExistence type="predicted"/>
<protein>
    <recommendedName>
        <fullName evidence="2">VQ domain-containing protein</fullName>
    </recommendedName>
</protein>
<feature type="compositionally biased region" description="Polar residues" evidence="1">
    <location>
        <begin position="144"/>
        <end position="154"/>
    </location>
</feature>
<dbReference type="PaxDb" id="3218-PP1S50_57V6.1"/>
<dbReference type="Gramene" id="Pp3c25_9290V3.1">
    <property type="protein sequence ID" value="PAC:32980868.CDS.1"/>
    <property type="gene ID" value="Pp3c25_9290"/>
</dbReference>
<evidence type="ECO:0000313" key="4">
    <source>
        <dbReference type="EnsemblPlants" id="PAC:32980868.CDS.1"/>
    </source>
</evidence>
<feature type="compositionally biased region" description="Polar residues" evidence="1">
    <location>
        <begin position="1"/>
        <end position="25"/>
    </location>
</feature>
<feature type="region of interest" description="Disordered" evidence="1">
    <location>
        <begin position="144"/>
        <end position="168"/>
    </location>
</feature>
<organism evidence="3">
    <name type="scientific">Physcomitrium patens</name>
    <name type="common">Spreading-leaved earth moss</name>
    <name type="synonym">Physcomitrella patens</name>
    <dbReference type="NCBI Taxonomy" id="3218"/>
    <lineage>
        <taxon>Eukaryota</taxon>
        <taxon>Viridiplantae</taxon>
        <taxon>Streptophyta</taxon>
        <taxon>Embryophyta</taxon>
        <taxon>Bryophyta</taxon>
        <taxon>Bryophytina</taxon>
        <taxon>Bryopsida</taxon>
        <taxon>Funariidae</taxon>
        <taxon>Funariales</taxon>
        <taxon>Funariaceae</taxon>
        <taxon>Physcomitrium</taxon>
    </lineage>
</organism>
<dbReference type="Proteomes" id="UP000006727">
    <property type="component" value="Chromosome 25"/>
</dbReference>
<feature type="domain" description="VQ" evidence="2">
    <location>
        <begin position="50"/>
        <end position="74"/>
    </location>
</feature>
<accession>A0A2K1IEC3</accession>
<evidence type="ECO:0000259" key="2">
    <source>
        <dbReference type="Pfam" id="PF05678"/>
    </source>
</evidence>
<dbReference type="PANTHER" id="PTHR33143:SF3">
    <property type="entry name" value="VQ MOTIF-CONTAINING PROTEIN 17-RELATED"/>
    <property type="match status" value="1"/>
</dbReference>
<reference evidence="4" key="3">
    <citation type="submission" date="2020-12" db="UniProtKB">
        <authorList>
            <consortium name="EnsemblPlants"/>
        </authorList>
    </citation>
    <scope>IDENTIFICATION</scope>
</reference>
<dbReference type="Pfam" id="PF05678">
    <property type="entry name" value="VQ"/>
    <property type="match status" value="1"/>
</dbReference>
<dbReference type="EnsemblPlants" id="Pp3c25_9290V3.2">
    <property type="protein sequence ID" value="PAC:32980869.CDS.1"/>
    <property type="gene ID" value="Pp3c25_9290"/>
</dbReference>
<name>A0A2K1IEC3_PHYPA</name>
<keyword evidence="5" id="KW-1185">Reference proteome</keyword>
<gene>
    <name evidence="3" type="ORF">PHYPA_029775</name>
</gene>
<dbReference type="InParanoid" id="A0A2K1IEC3"/>
<evidence type="ECO:0000313" key="5">
    <source>
        <dbReference type="Proteomes" id="UP000006727"/>
    </source>
</evidence>
<dbReference type="PANTHER" id="PTHR33143">
    <property type="entry name" value="F16F4.1 PROTEIN-RELATED"/>
    <property type="match status" value="1"/>
</dbReference>
<reference evidence="3 5" key="1">
    <citation type="journal article" date="2008" name="Science">
        <title>The Physcomitrella genome reveals evolutionary insights into the conquest of land by plants.</title>
        <authorList>
            <person name="Rensing S."/>
            <person name="Lang D."/>
            <person name="Zimmer A."/>
            <person name="Terry A."/>
            <person name="Salamov A."/>
            <person name="Shapiro H."/>
            <person name="Nishiyama T."/>
            <person name="Perroud P.-F."/>
            <person name="Lindquist E."/>
            <person name="Kamisugi Y."/>
            <person name="Tanahashi T."/>
            <person name="Sakakibara K."/>
            <person name="Fujita T."/>
            <person name="Oishi K."/>
            <person name="Shin-I T."/>
            <person name="Kuroki Y."/>
            <person name="Toyoda A."/>
            <person name="Suzuki Y."/>
            <person name="Hashimoto A."/>
            <person name="Yamaguchi K."/>
            <person name="Sugano A."/>
            <person name="Kohara Y."/>
            <person name="Fujiyama A."/>
            <person name="Anterola A."/>
            <person name="Aoki S."/>
            <person name="Ashton N."/>
            <person name="Barbazuk W.B."/>
            <person name="Barker E."/>
            <person name="Bennetzen J."/>
            <person name="Bezanilla M."/>
            <person name="Blankenship R."/>
            <person name="Cho S.H."/>
            <person name="Dutcher S."/>
            <person name="Estelle M."/>
            <person name="Fawcett J.A."/>
            <person name="Gundlach H."/>
            <person name="Hanada K."/>
            <person name="Heyl A."/>
            <person name="Hicks K.A."/>
            <person name="Hugh J."/>
            <person name="Lohr M."/>
            <person name="Mayer K."/>
            <person name="Melkozernov A."/>
            <person name="Murata T."/>
            <person name="Nelson D."/>
            <person name="Pils B."/>
            <person name="Prigge M."/>
            <person name="Reiss B."/>
            <person name="Renner T."/>
            <person name="Rombauts S."/>
            <person name="Rushton P."/>
            <person name="Sanderfoot A."/>
            <person name="Schween G."/>
            <person name="Shiu S.-H."/>
            <person name="Stueber K."/>
            <person name="Theodoulou F.L."/>
            <person name="Tu H."/>
            <person name="Van de Peer Y."/>
            <person name="Verrier P.J."/>
            <person name="Waters E."/>
            <person name="Wood A."/>
            <person name="Yang L."/>
            <person name="Cove D."/>
            <person name="Cuming A."/>
            <person name="Hasebe M."/>
            <person name="Lucas S."/>
            <person name="Mishler D.B."/>
            <person name="Reski R."/>
            <person name="Grigoriev I."/>
            <person name="Quatrano R.S."/>
            <person name="Boore J.L."/>
        </authorList>
    </citation>
    <scope>NUCLEOTIDE SEQUENCE [LARGE SCALE GENOMIC DNA]</scope>
    <source>
        <strain evidence="4 5">cv. Gransden 2004</strain>
    </source>
</reference>
<dbReference type="InterPro" id="IPR039607">
    <property type="entry name" value="VQ_8/17/18/20/21/25"/>
</dbReference>
<dbReference type="EMBL" id="ABEU02000025">
    <property type="protein sequence ID" value="PNR27623.1"/>
    <property type="molecule type" value="Genomic_DNA"/>
</dbReference>
<evidence type="ECO:0000313" key="3">
    <source>
        <dbReference type="EMBL" id="PNR27623.1"/>
    </source>
</evidence>
<dbReference type="GO" id="GO:0005634">
    <property type="term" value="C:nucleus"/>
    <property type="evidence" value="ECO:0000318"/>
    <property type="project" value="GO_Central"/>
</dbReference>
<evidence type="ECO:0000256" key="1">
    <source>
        <dbReference type="SAM" id="MobiDB-lite"/>
    </source>
</evidence>
<dbReference type="EnsemblPlants" id="Pp3c25_9290V3.1">
    <property type="protein sequence ID" value="PAC:32980868.CDS.1"/>
    <property type="gene ID" value="Pp3c25_9290"/>
</dbReference>
<feature type="region of interest" description="Disordered" evidence="1">
    <location>
        <begin position="1"/>
        <end position="40"/>
    </location>
</feature>
<feature type="region of interest" description="Disordered" evidence="1">
    <location>
        <begin position="73"/>
        <end position="107"/>
    </location>
</feature>
<dbReference type="InterPro" id="IPR008889">
    <property type="entry name" value="VQ"/>
</dbReference>
<dbReference type="AlphaFoldDB" id="A0A2K1IEC3"/>